<comment type="caution">
    <text evidence="14">The sequence shown here is derived from an EMBL/GenBank/DDBJ whole genome shotgun (WGS) entry which is preliminary data.</text>
</comment>
<dbReference type="InterPro" id="IPR004089">
    <property type="entry name" value="MCPsignal_dom"/>
</dbReference>
<evidence type="ECO:0000259" key="11">
    <source>
        <dbReference type="PROSITE" id="PS50111"/>
    </source>
</evidence>
<dbReference type="SUPFAM" id="SSF58104">
    <property type="entry name" value="Methyl-accepting chemotaxis protein (MCP) signaling domain"/>
    <property type="match status" value="1"/>
</dbReference>
<evidence type="ECO:0000313" key="16">
    <source>
        <dbReference type="Proteomes" id="UP000482634"/>
    </source>
</evidence>
<evidence type="ECO:0000256" key="10">
    <source>
        <dbReference type="PROSITE-ProRule" id="PRU00284"/>
    </source>
</evidence>
<reference evidence="15 16" key="1">
    <citation type="submission" date="2020-02" db="EMBL/GenBank/DDBJ databases">
        <title>Broccoli isolated Pseudomonas sp.</title>
        <authorList>
            <person name="Fujikawa T."/>
            <person name="Sawada H."/>
        </authorList>
    </citation>
    <scope>NUCLEOTIDE SEQUENCE [LARGE SCALE GENOMIC DNA]</scope>
    <source>
        <strain evidence="14 16">MAFF212427</strain>
        <strain evidence="13 15">MAFF212428</strain>
    </source>
</reference>
<dbReference type="InterPro" id="IPR003660">
    <property type="entry name" value="HAMP_dom"/>
</dbReference>
<comment type="similarity">
    <text evidence="9">Belongs to the methyl-accepting chemotaxis (MCP) protein family.</text>
</comment>
<dbReference type="InterPro" id="IPR024478">
    <property type="entry name" value="HlyB_4HB_MCP"/>
</dbReference>
<keyword evidence="5" id="KW-0812">Transmembrane</keyword>
<proteinExistence type="inferred from homology"/>
<dbReference type="Pfam" id="PF00672">
    <property type="entry name" value="HAMP"/>
    <property type="match status" value="1"/>
</dbReference>
<dbReference type="PANTHER" id="PTHR32089:SF120">
    <property type="entry name" value="METHYL-ACCEPTING CHEMOTAXIS PROTEIN TLPQ"/>
    <property type="match status" value="1"/>
</dbReference>
<evidence type="ECO:0000256" key="7">
    <source>
        <dbReference type="ARBA" id="ARBA00023136"/>
    </source>
</evidence>
<dbReference type="GO" id="GO:0005886">
    <property type="term" value="C:plasma membrane"/>
    <property type="evidence" value="ECO:0007669"/>
    <property type="project" value="UniProtKB-SubCell"/>
</dbReference>
<dbReference type="EMBL" id="JAAHBU010000046">
    <property type="protein sequence ID" value="NER63272.1"/>
    <property type="molecule type" value="Genomic_DNA"/>
</dbReference>
<dbReference type="CDD" id="cd06225">
    <property type="entry name" value="HAMP"/>
    <property type="match status" value="1"/>
</dbReference>
<dbReference type="SMART" id="SM00283">
    <property type="entry name" value="MA"/>
    <property type="match status" value="1"/>
</dbReference>
<evidence type="ECO:0000313" key="15">
    <source>
        <dbReference type="Proteomes" id="UP000480410"/>
    </source>
</evidence>
<evidence type="ECO:0000256" key="9">
    <source>
        <dbReference type="ARBA" id="ARBA00029447"/>
    </source>
</evidence>
<comment type="subcellular location">
    <subcellularLocation>
        <location evidence="1">Cell membrane</location>
        <topology evidence="1">Multi-pass membrane protein</topology>
    </subcellularLocation>
</comment>
<evidence type="ECO:0000256" key="3">
    <source>
        <dbReference type="ARBA" id="ARBA00022481"/>
    </source>
</evidence>
<dbReference type="FunFam" id="1.10.287.950:FF:000001">
    <property type="entry name" value="Methyl-accepting chemotaxis sensory transducer"/>
    <property type="match status" value="1"/>
</dbReference>
<dbReference type="Proteomes" id="UP000482634">
    <property type="component" value="Unassembled WGS sequence"/>
</dbReference>
<evidence type="ECO:0000259" key="12">
    <source>
        <dbReference type="PROSITE" id="PS50885"/>
    </source>
</evidence>
<dbReference type="Proteomes" id="UP000480410">
    <property type="component" value="Unassembled WGS sequence"/>
</dbReference>
<dbReference type="PROSITE" id="PS50111">
    <property type="entry name" value="CHEMOTAXIS_TRANSDUC_2"/>
    <property type="match status" value="1"/>
</dbReference>
<keyword evidence="6" id="KW-1133">Transmembrane helix</keyword>
<keyword evidence="2" id="KW-1003">Cell membrane</keyword>
<sequence>MLRTMKIAKRALFCFGVIILSIIALGVFSSVQMAEIRRANQKIENDAMPSITIASDLALNLARLRISALHFYMFTKPDEKTYNLKNLEIRYLAIEKNFVDYEKISNSAEEKMALVKLRDAYKSYQDGIARVDALISAGQKEDALSALQALSPISLVMNEQSASLVNINQIKASEAVNIASNVYGESRVILLGVVLLTVCAGVLLAWRFSASILVPLRYAVEAAQRIANNDLTAVLETSGRDEAAHLLLSLSMMRNNLHNTLGEIKTSAMQLSTAADDMSQAMVESASRISQQHSEIEQAVTAVTEMSTAVDEVASNAVSASEVAKSSQATADNGRISITATIQSIKATVATVDQASGRAEYLSEQARTISQVLDVIRSVAEQTNLLALNAAIEAARAGDAGRGFAVVADEVRALAQRTGVSTLEIEKIISLIQKGTTETVAALKMSSEQARATLMQADAADASLDDLMQSINVINDRNLVIAAATEEQAQVAREVDCNLVRIRDLSNISAGGAQQTATASHELSKLSMSLDSMIKKFKL</sequence>
<dbReference type="PROSITE" id="PS50885">
    <property type="entry name" value="HAMP"/>
    <property type="match status" value="1"/>
</dbReference>
<gene>
    <name evidence="13" type="ORF">G3435_04575</name>
    <name evidence="14" type="ORF">G3436_04415</name>
</gene>
<evidence type="ECO:0000313" key="14">
    <source>
        <dbReference type="EMBL" id="NER63272.1"/>
    </source>
</evidence>
<evidence type="ECO:0000256" key="5">
    <source>
        <dbReference type="ARBA" id="ARBA00022692"/>
    </source>
</evidence>
<evidence type="ECO:0000256" key="6">
    <source>
        <dbReference type="ARBA" id="ARBA00022989"/>
    </source>
</evidence>
<keyword evidence="8 10" id="KW-0807">Transducer</keyword>
<dbReference type="GO" id="GO:0006935">
    <property type="term" value="P:chemotaxis"/>
    <property type="evidence" value="ECO:0007669"/>
    <property type="project" value="UniProtKB-KW"/>
</dbReference>
<dbReference type="Pfam" id="PF00015">
    <property type="entry name" value="MCPsignal"/>
    <property type="match status" value="1"/>
</dbReference>
<feature type="domain" description="HAMP" evidence="12">
    <location>
        <begin position="210"/>
        <end position="262"/>
    </location>
</feature>
<evidence type="ECO:0000256" key="8">
    <source>
        <dbReference type="ARBA" id="ARBA00023224"/>
    </source>
</evidence>
<dbReference type="GO" id="GO:0007165">
    <property type="term" value="P:signal transduction"/>
    <property type="evidence" value="ECO:0007669"/>
    <property type="project" value="UniProtKB-KW"/>
</dbReference>
<accession>A0A6M0CPG6</accession>
<dbReference type="AlphaFoldDB" id="A0A6B3NIU1"/>
<evidence type="ECO:0000256" key="4">
    <source>
        <dbReference type="ARBA" id="ARBA00022500"/>
    </source>
</evidence>
<keyword evidence="3" id="KW-0488">Methylation</keyword>
<evidence type="ECO:0000256" key="1">
    <source>
        <dbReference type="ARBA" id="ARBA00004651"/>
    </source>
</evidence>
<accession>A0A6B3NIU1</accession>
<keyword evidence="7" id="KW-0472">Membrane</keyword>
<name>A0A6B3NIU1_9PSED</name>
<evidence type="ECO:0000256" key="2">
    <source>
        <dbReference type="ARBA" id="ARBA00022475"/>
    </source>
</evidence>
<organism evidence="14 16">
    <name type="scientific">Pseudomonas brassicae</name>
    <dbReference type="NCBI Taxonomy" id="2708063"/>
    <lineage>
        <taxon>Bacteria</taxon>
        <taxon>Pseudomonadati</taxon>
        <taxon>Pseudomonadota</taxon>
        <taxon>Gammaproteobacteria</taxon>
        <taxon>Pseudomonadales</taxon>
        <taxon>Pseudomonadaceae</taxon>
        <taxon>Pseudomonas</taxon>
    </lineage>
</organism>
<feature type="domain" description="Methyl-accepting transducer" evidence="11">
    <location>
        <begin position="267"/>
        <end position="503"/>
    </location>
</feature>
<dbReference type="SMART" id="SM00304">
    <property type="entry name" value="HAMP"/>
    <property type="match status" value="1"/>
</dbReference>
<protein>
    <submittedName>
        <fullName evidence="14">Methyl-accepting chemotaxis protein</fullName>
    </submittedName>
</protein>
<keyword evidence="4" id="KW-0145">Chemotaxis</keyword>
<dbReference type="EMBL" id="JAAHBV010000082">
    <property type="protein sequence ID" value="NER59451.1"/>
    <property type="molecule type" value="Genomic_DNA"/>
</dbReference>
<keyword evidence="16" id="KW-1185">Reference proteome</keyword>
<dbReference type="Pfam" id="PF12729">
    <property type="entry name" value="4HB_MCP_1"/>
    <property type="match status" value="1"/>
</dbReference>
<evidence type="ECO:0000313" key="13">
    <source>
        <dbReference type="EMBL" id="NER59451.1"/>
    </source>
</evidence>
<dbReference type="Gene3D" id="1.10.287.950">
    <property type="entry name" value="Methyl-accepting chemotaxis protein"/>
    <property type="match status" value="1"/>
</dbReference>
<dbReference type="PANTHER" id="PTHR32089">
    <property type="entry name" value="METHYL-ACCEPTING CHEMOTAXIS PROTEIN MCPB"/>
    <property type="match status" value="1"/>
</dbReference>